<evidence type="ECO:0000256" key="5">
    <source>
        <dbReference type="ARBA" id="ARBA00023136"/>
    </source>
</evidence>
<feature type="transmembrane region" description="Helical" evidence="8">
    <location>
        <begin position="125"/>
        <end position="150"/>
    </location>
</feature>
<feature type="transmembrane region" description="Helical" evidence="8">
    <location>
        <begin position="424"/>
        <end position="445"/>
    </location>
</feature>
<sequence length="513" mass="57300">MSAPTPPSRRWYHWFAPTDTPEERKLILKLDFLIVPYAFIIYWVKYIDQININNAYVSGMADELGFHGNELVQFQTIFVVGNVVGLLPFIYLFPRVPMHVLVPTLDLGWGLFTLLQYRANSYAEIMAYRFMVAIFEASYFPGVHFVLGSWYRSDEIGRRGGIFYIGLTLGTLTASLLQAAAVTYLDGTHGLAGWRWLFIINAVITLPLALVGYFVWPGTPAKPNRLLMTEAELALARSRLEEAGASTRSTPFSLALLRRIFTNWRFYLLILWDIFFFNTSANSAAFLLWIKSLGRYSTAEMNNLAALSPGLGIFFVLFINFSADLWIGRPAAITLASAVNLSGLVILAVWNVPEAAKWYAFSTTYSAVAVSSVLYGWANIILKHNIEERALTLILMTAIATSTNAWIPLFVYPTVEAPRFPKGYVYSAVMVVLLVITTQVVRLLLGSHGYVSLGKGLVTFGQINDCRNREKRIRKSQDSLAAEDAVSESVEGQSSSAYEIPDRKGLTPRVATV</sequence>
<evidence type="ECO:0000256" key="3">
    <source>
        <dbReference type="ARBA" id="ARBA00022692"/>
    </source>
</evidence>
<comment type="similarity">
    <text evidence="6">Belongs to the major facilitator superfamily. Allantoate permease family.</text>
</comment>
<dbReference type="PANTHER" id="PTHR43791">
    <property type="entry name" value="PERMEASE-RELATED"/>
    <property type="match status" value="1"/>
</dbReference>
<keyword evidence="3 8" id="KW-0812">Transmembrane</keyword>
<evidence type="ECO:0000256" key="8">
    <source>
        <dbReference type="SAM" id="Phobius"/>
    </source>
</evidence>
<evidence type="ECO:0000313" key="9">
    <source>
        <dbReference type="EMBL" id="WQF80811.1"/>
    </source>
</evidence>
<feature type="transmembrane region" description="Helical" evidence="8">
    <location>
        <begin position="302"/>
        <end position="321"/>
    </location>
</feature>
<feature type="transmembrane region" description="Helical" evidence="8">
    <location>
        <begin position="100"/>
        <end position="119"/>
    </location>
</feature>
<protein>
    <submittedName>
        <fullName evidence="9">Major facilitator superfamily, MFS transporter superfamily</fullName>
    </submittedName>
</protein>
<comment type="subcellular location">
    <subcellularLocation>
        <location evidence="1">Membrane</location>
        <topology evidence="1">Multi-pass membrane protein</topology>
    </subcellularLocation>
</comment>
<feature type="transmembrane region" description="Helical" evidence="8">
    <location>
        <begin position="162"/>
        <end position="184"/>
    </location>
</feature>
<dbReference type="Gene3D" id="1.20.1250.20">
    <property type="entry name" value="MFS general substrate transporter like domains"/>
    <property type="match status" value="1"/>
</dbReference>
<feature type="transmembrane region" description="Helical" evidence="8">
    <location>
        <begin position="196"/>
        <end position="216"/>
    </location>
</feature>
<evidence type="ECO:0000313" key="10">
    <source>
        <dbReference type="Proteomes" id="UP001322277"/>
    </source>
</evidence>
<feature type="transmembrane region" description="Helical" evidence="8">
    <location>
        <begin position="26"/>
        <end position="44"/>
    </location>
</feature>
<dbReference type="KEGG" id="cdet:87942328"/>
<evidence type="ECO:0000256" key="1">
    <source>
        <dbReference type="ARBA" id="ARBA00004141"/>
    </source>
</evidence>
<feature type="transmembrane region" description="Helical" evidence="8">
    <location>
        <begin position="390"/>
        <end position="412"/>
    </location>
</feature>
<evidence type="ECO:0000256" key="2">
    <source>
        <dbReference type="ARBA" id="ARBA00022448"/>
    </source>
</evidence>
<dbReference type="FunFam" id="1.20.1250.20:FF:000065">
    <property type="entry name" value="Putative MFS pantothenate transporter"/>
    <property type="match status" value="1"/>
</dbReference>
<dbReference type="GeneID" id="87942328"/>
<feature type="transmembrane region" description="Helical" evidence="8">
    <location>
        <begin position="333"/>
        <end position="352"/>
    </location>
</feature>
<keyword evidence="10" id="KW-1185">Reference proteome</keyword>
<keyword evidence="4 8" id="KW-1133">Transmembrane helix</keyword>
<dbReference type="PANTHER" id="PTHR43791:SF15">
    <property type="entry name" value="TRANSPORTER SEO1-RELATED"/>
    <property type="match status" value="1"/>
</dbReference>
<feature type="transmembrane region" description="Helical" evidence="8">
    <location>
        <begin position="266"/>
        <end position="290"/>
    </location>
</feature>
<feature type="region of interest" description="Disordered" evidence="7">
    <location>
        <begin position="477"/>
        <end position="513"/>
    </location>
</feature>
<dbReference type="RefSeq" id="XP_062778035.1">
    <property type="nucleotide sequence ID" value="XM_062921984.1"/>
</dbReference>
<dbReference type="InterPro" id="IPR011701">
    <property type="entry name" value="MFS"/>
</dbReference>
<accession>A0AAX4IBS9</accession>
<dbReference type="SUPFAM" id="SSF103473">
    <property type="entry name" value="MFS general substrate transporter"/>
    <property type="match status" value="1"/>
</dbReference>
<name>A0AAX4IBS9_9PEZI</name>
<organism evidence="9 10">
    <name type="scientific">Colletotrichum destructivum</name>
    <dbReference type="NCBI Taxonomy" id="34406"/>
    <lineage>
        <taxon>Eukaryota</taxon>
        <taxon>Fungi</taxon>
        <taxon>Dikarya</taxon>
        <taxon>Ascomycota</taxon>
        <taxon>Pezizomycotina</taxon>
        <taxon>Sordariomycetes</taxon>
        <taxon>Hypocreomycetidae</taxon>
        <taxon>Glomerellales</taxon>
        <taxon>Glomerellaceae</taxon>
        <taxon>Colletotrichum</taxon>
        <taxon>Colletotrichum destructivum species complex</taxon>
    </lineage>
</organism>
<gene>
    <name evidence="9" type="ORF">CDEST_05825</name>
</gene>
<dbReference type="AlphaFoldDB" id="A0AAX4IBS9"/>
<dbReference type="InterPro" id="IPR036259">
    <property type="entry name" value="MFS_trans_sf"/>
</dbReference>
<dbReference type="GO" id="GO:0022857">
    <property type="term" value="F:transmembrane transporter activity"/>
    <property type="evidence" value="ECO:0007669"/>
    <property type="project" value="InterPro"/>
</dbReference>
<reference evidence="10" key="1">
    <citation type="journal article" date="2023" name="bioRxiv">
        <title>Complete genome of the Medicago anthracnose fungus, Colletotrichum destructivum, reveals a mini-chromosome-like region within a core chromosome.</title>
        <authorList>
            <person name="Lapalu N."/>
            <person name="Simon A."/>
            <person name="Lu A."/>
            <person name="Plaumann P.-L."/>
            <person name="Amselem J."/>
            <person name="Pigne S."/>
            <person name="Auger A."/>
            <person name="Koch C."/>
            <person name="Dallery J.-F."/>
            <person name="O'Connell R.J."/>
        </authorList>
    </citation>
    <scope>NUCLEOTIDE SEQUENCE [LARGE SCALE GENOMIC DNA]</scope>
    <source>
        <strain evidence="10">CBS 520.97</strain>
    </source>
</reference>
<feature type="transmembrane region" description="Helical" evidence="8">
    <location>
        <begin position="72"/>
        <end position="93"/>
    </location>
</feature>
<feature type="transmembrane region" description="Helical" evidence="8">
    <location>
        <begin position="358"/>
        <end position="378"/>
    </location>
</feature>
<evidence type="ECO:0000256" key="7">
    <source>
        <dbReference type="SAM" id="MobiDB-lite"/>
    </source>
</evidence>
<dbReference type="EMBL" id="CP137307">
    <property type="protein sequence ID" value="WQF80811.1"/>
    <property type="molecule type" value="Genomic_DNA"/>
</dbReference>
<proteinExistence type="inferred from homology"/>
<dbReference type="Pfam" id="PF07690">
    <property type="entry name" value="MFS_1"/>
    <property type="match status" value="1"/>
</dbReference>
<dbReference type="Proteomes" id="UP001322277">
    <property type="component" value="Chromosome 3"/>
</dbReference>
<keyword evidence="2" id="KW-0813">Transport</keyword>
<keyword evidence="5 8" id="KW-0472">Membrane</keyword>
<evidence type="ECO:0000256" key="4">
    <source>
        <dbReference type="ARBA" id="ARBA00022989"/>
    </source>
</evidence>
<dbReference type="GO" id="GO:0016020">
    <property type="term" value="C:membrane"/>
    <property type="evidence" value="ECO:0007669"/>
    <property type="project" value="UniProtKB-SubCell"/>
</dbReference>
<evidence type="ECO:0000256" key="6">
    <source>
        <dbReference type="ARBA" id="ARBA00037968"/>
    </source>
</evidence>